<dbReference type="RefSeq" id="WP_180943504.1">
    <property type="nucleotide sequence ID" value="NZ_CP041241.1"/>
</dbReference>
<dbReference type="Proteomes" id="UP000510721">
    <property type="component" value="Plasmid pEmeITTGR7c"/>
</dbReference>
<proteinExistence type="predicted"/>
<keyword evidence="2" id="KW-1185">Reference proteome</keyword>
<dbReference type="KEGG" id="emx:FKV68_27115"/>
<name>A0A859QQM2_9HYPH</name>
<dbReference type="Pfam" id="PF20349">
    <property type="entry name" value="DUF6644"/>
    <property type="match status" value="1"/>
</dbReference>
<reference evidence="1 2" key="1">
    <citation type="submission" date="2019-06" db="EMBL/GenBank/DDBJ databases">
        <title>Complete genome sequence of Ensifer mexicanus ITTG R7 isolated from nodules of Acacia angustissima (Mill.) Kuntze.</title>
        <authorList>
            <person name="Rincon-Rosales R."/>
            <person name="Rogel M.A."/>
            <person name="Guerrero G."/>
            <person name="Rincon-Molina C.I."/>
            <person name="Lopez-Lopez A."/>
            <person name="Martinez-Romero E."/>
        </authorList>
    </citation>
    <scope>NUCLEOTIDE SEQUENCE [LARGE SCALE GENOMIC DNA]</scope>
    <source>
        <strain evidence="1 2">ITTG R7</strain>
        <plasmid evidence="2">pemeittgr7c</plasmid>
    </source>
</reference>
<organism evidence="1 2">
    <name type="scientific">Sinorhizobium mexicanum</name>
    <dbReference type="NCBI Taxonomy" id="375549"/>
    <lineage>
        <taxon>Bacteria</taxon>
        <taxon>Pseudomonadati</taxon>
        <taxon>Pseudomonadota</taxon>
        <taxon>Alphaproteobacteria</taxon>
        <taxon>Hyphomicrobiales</taxon>
        <taxon>Rhizobiaceae</taxon>
        <taxon>Sinorhizobium/Ensifer group</taxon>
        <taxon>Sinorhizobium</taxon>
    </lineage>
</organism>
<sequence length="162" mass="18200">MLTFAEWIAQTAISQWLQVQGWWFVPAVQSIHILAIAVVLSSLLMLNTRLLGLSGSGLSIPQVAHRYLPWLWWGLPILAVTGTLLIVAEPVRSLWNVAFWIKMALLLVALVLTLRFQGYARMDPGFWENAANKTRIRGYAVLSLLVWLGIVFGGRWIGYVNA</sequence>
<keyword evidence="1" id="KW-0614">Plasmid</keyword>
<evidence type="ECO:0000313" key="1">
    <source>
        <dbReference type="EMBL" id="QLL65040.1"/>
    </source>
</evidence>
<accession>A0A859QQM2</accession>
<dbReference type="AlphaFoldDB" id="A0A859QQM2"/>
<dbReference type="InterPro" id="IPR046586">
    <property type="entry name" value="DUF6644"/>
</dbReference>
<evidence type="ECO:0000313" key="2">
    <source>
        <dbReference type="Proteomes" id="UP000510721"/>
    </source>
</evidence>
<protein>
    <submittedName>
        <fullName evidence="1">Uncharacterized protein</fullName>
    </submittedName>
</protein>
<gene>
    <name evidence="1" type="ORF">FKV68_27115</name>
</gene>
<geneLocation type="plasmid" evidence="2">
    <name>pemeittgr7c</name>
</geneLocation>
<dbReference type="EMBL" id="CP041241">
    <property type="protein sequence ID" value="QLL65040.1"/>
    <property type="molecule type" value="Genomic_DNA"/>
</dbReference>